<protein>
    <recommendedName>
        <fullName evidence="2">endopeptidase La</fullName>
        <ecNumber evidence="2">3.4.21.53</ecNumber>
    </recommendedName>
</protein>
<dbReference type="GO" id="GO:0030163">
    <property type="term" value="P:protein catabolic process"/>
    <property type="evidence" value="ECO:0007669"/>
    <property type="project" value="InterPro"/>
</dbReference>
<dbReference type="InterPro" id="IPR027417">
    <property type="entry name" value="P-loop_NTPase"/>
</dbReference>
<keyword evidence="1 2" id="KW-0645">Protease</keyword>
<evidence type="ECO:0000256" key="2">
    <source>
        <dbReference type="PROSITE-ProRule" id="PRU01122"/>
    </source>
</evidence>
<dbReference type="GO" id="GO:0004252">
    <property type="term" value="F:serine-type endopeptidase activity"/>
    <property type="evidence" value="ECO:0007669"/>
    <property type="project" value="UniProtKB-UniRule"/>
</dbReference>
<keyword evidence="2 4" id="KW-0378">Hydrolase</keyword>
<feature type="active site" evidence="2">
    <location>
        <position position="432"/>
    </location>
</feature>
<dbReference type="Gene3D" id="3.30.230.10">
    <property type="match status" value="1"/>
</dbReference>
<reference evidence="4 5" key="1">
    <citation type="submission" date="2016-04" db="EMBL/GenBank/DDBJ databases">
        <title>ATOL: Assembling a taxonomically balanced genome-scale reconstruction of the evolutionary history of the Enterobacteriaceae.</title>
        <authorList>
            <person name="Plunkett G.III."/>
            <person name="Neeno-Eckwall E.C."/>
            <person name="Glasner J.D."/>
            <person name="Perna N.T."/>
        </authorList>
    </citation>
    <scope>NUCLEOTIDE SEQUENCE [LARGE SCALE GENOMIC DNA]</scope>
    <source>
        <strain evidence="4 5">ATCC 35613</strain>
    </source>
</reference>
<dbReference type="InterPro" id="IPR014721">
    <property type="entry name" value="Ribsml_uS5_D2-typ_fold_subgr"/>
</dbReference>
<feature type="domain" description="Lon proteolytic" evidence="3">
    <location>
        <begin position="340"/>
        <end position="537"/>
    </location>
</feature>
<dbReference type="PATRIC" id="fig|1354272.4.peg.954"/>
<comment type="catalytic activity">
    <reaction evidence="2">
        <text>Hydrolysis of proteins in presence of ATP.</text>
        <dbReference type="EC" id="3.4.21.53"/>
    </reaction>
</comment>
<comment type="similarity">
    <text evidence="2">Belongs to the peptidase S16 family.</text>
</comment>
<dbReference type="InterPro" id="IPR020568">
    <property type="entry name" value="Ribosomal_Su5_D2-typ_SF"/>
</dbReference>
<evidence type="ECO:0000259" key="3">
    <source>
        <dbReference type="PROSITE" id="PS51786"/>
    </source>
</evidence>
<dbReference type="Pfam" id="PF05362">
    <property type="entry name" value="Lon_C"/>
    <property type="match status" value="1"/>
</dbReference>
<dbReference type="InterPro" id="IPR008269">
    <property type="entry name" value="Lon_proteolytic"/>
</dbReference>
<dbReference type="PROSITE" id="PS51786">
    <property type="entry name" value="LON_PROTEOLYTIC"/>
    <property type="match status" value="1"/>
</dbReference>
<dbReference type="GO" id="GO:0005524">
    <property type="term" value="F:ATP binding"/>
    <property type="evidence" value="ECO:0007669"/>
    <property type="project" value="InterPro"/>
</dbReference>
<dbReference type="GO" id="GO:0006508">
    <property type="term" value="P:proteolysis"/>
    <property type="evidence" value="ECO:0007669"/>
    <property type="project" value="UniProtKB-KW"/>
</dbReference>
<dbReference type="InterPro" id="IPR027065">
    <property type="entry name" value="Lon_Prtase"/>
</dbReference>
<organism evidence="4 5">
    <name type="scientific">Providencia heimbachae ATCC 35613</name>
    <dbReference type="NCBI Taxonomy" id="1354272"/>
    <lineage>
        <taxon>Bacteria</taxon>
        <taxon>Pseudomonadati</taxon>
        <taxon>Pseudomonadota</taxon>
        <taxon>Gammaproteobacteria</taxon>
        <taxon>Enterobacterales</taxon>
        <taxon>Morganellaceae</taxon>
        <taxon>Providencia</taxon>
    </lineage>
</organism>
<dbReference type="RefSeq" id="WP_068907786.1">
    <property type="nucleotide sequence ID" value="NZ_LXEW01000015.1"/>
</dbReference>
<dbReference type="PANTHER" id="PTHR10046">
    <property type="entry name" value="ATP DEPENDENT LON PROTEASE FAMILY MEMBER"/>
    <property type="match status" value="1"/>
</dbReference>
<dbReference type="InterPro" id="IPR041699">
    <property type="entry name" value="AAA_32"/>
</dbReference>
<dbReference type="EC" id="3.4.21.53" evidence="2"/>
<dbReference type="Proteomes" id="UP000078224">
    <property type="component" value="Unassembled WGS sequence"/>
</dbReference>
<evidence type="ECO:0000313" key="4">
    <source>
        <dbReference type="EMBL" id="OAT53677.1"/>
    </source>
</evidence>
<dbReference type="AlphaFoldDB" id="A0A1B7K0J0"/>
<name>A0A1B7K0J0_9GAMM</name>
<evidence type="ECO:0000313" key="5">
    <source>
        <dbReference type="Proteomes" id="UP000078224"/>
    </source>
</evidence>
<dbReference type="Pfam" id="PF13654">
    <property type="entry name" value="AAA_32"/>
    <property type="match status" value="1"/>
</dbReference>
<dbReference type="PRINTS" id="PR00830">
    <property type="entry name" value="ENDOLAPTASE"/>
</dbReference>
<keyword evidence="2" id="KW-0720">Serine protease</keyword>
<dbReference type="SUPFAM" id="SSF54211">
    <property type="entry name" value="Ribosomal protein S5 domain 2-like"/>
    <property type="match status" value="1"/>
</dbReference>
<evidence type="ECO:0000256" key="1">
    <source>
        <dbReference type="ARBA" id="ARBA00022670"/>
    </source>
</evidence>
<sequence length="578" mass="65743">MISQELTWQGLVPNLDALQTHFVSSATIMPTTLADIQPRLFAGIQHFVNEYAKTRFMFIKSDESEEYLNLFTDVIQPLLTNSCPLDGDYQLSEDKQLFQWQEGSKSRFSTRTNIACRHWIEPEQLFGYVTPSMTLVPGLLHQINGGVLIISASTLITQPLMWNRLRNMVTRRQFEWLPLSDSHPLPIEIEPHPLELKVVIIGDRLALEEFEYADPELFESAIYGEYEPVMFFEDEEQLALWMRYIKSIINLNQLPNIAADGWSAFINQATRYCEDKFNLPLDVSWLTRRLMDASHYQSNNLLTHESFTQAVENRLWRHSFLAERTQDDILQEQILVKTEGDVIGQVNGLSVLQYPGHPEAIGEPSRITCVAHLGDGEFVDVERKAELGGNLHAKGMMIMQAYLNYELKLEQPQPFSASIVFEQSYGEVDGDSASLAELCALISALALQPIDQQIAVTGAVDQFGYVQPIGGVNEKIEGFFDICAKRGLTGEQGVIIPMSNVRHLCTKNEVVEAVKEGQFHIWPVEHVAQAITLLTKQPYFEQQVEEDNVHLLALIQERIHQANTPDKARLPWFLKWLG</sequence>
<dbReference type="Gene3D" id="3.40.50.300">
    <property type="entry name" value="P-loop containing nucleotide triphosphate hydrolases"/>
    <property type="match status" value="1"/>
</dbReference>
<proteinExistence type="inferred from homology"/>
<accession>A0A1B7K0J0</accession>
<keyword evidence="5" id="KW-1185">Reference proteome</keyword>
<dbReference type="GO" id="GO:0004176">
    <property type="term" value="F:ATP-dependent peptidase activity"/>
    <property type="evidence" value="ECO:0007669"/>
    <property type="project" value="UniProtKB-UniRule"/>
</dbReference>
<gene>
    <name evidence="4" type="ORF">M998_0931</name>
</gene>
<dbReference type="EMBL" id="LXEW01000015">
    <property type="protein sequence ID" value="OAT53677.1"/>
    <property type="molecule type" value="Genomic_DNA"/>
</dbReference>
<dbReference type="OrthoDB" id="9758568at2"/>
<feature type="active site" evidence="2">
    <location>
        <position position="475"/>
    </location>
</feature>
<comment type="caution">
    <text evidence="4">The sequence shown here is derived from an EMBL/GenBank/DDBJ whole genome shotgun (WGS) entry which is preliminary data.</text>
</comment>